<feature type="binding site" evidence="5">
    <location>
        <position position="216"/>
    </location>
    <ligand>
        <name>FMN</name>
        <dbReference type="ChEBI" id="CHEBI:58210"/>
    </ligand>
</feature>
<dbReference type="HAMAP" id="MF_01629">
    <property type="entry name" value="PdxH"/>
    <property type="match status" value="1"/>
</dbReference>
<evidence type="ECO:0000259" key="7">
    <source>
        <dbReference type="Pfam" id="PF10590"/>
    </source>
</evidence>
<keyword evidence="4 5" id="KW-0560">Oxidoreductase</keyword>
<dbReference type="EMBL" id="BAAAPY010000001">
    <property type="protein sequence ID" value="GAA2072078.1"/>
    <property type="molecule type" value="Genomic_DNA"/>
</dbReference>
<keyword evidence="5" id="KW-0664">Pyridoxine biosynthesis</keyword>
<evidence type="ECO:0000256" key="3">
    <source>
        <dbReference type="ARBA" id="ARBA00022643"/>
    </source>
</evidence>
<dbReference type="PIRSF" id="PIRSF000190">
    <property type="entry name" value="Pyd_amn-ph_oxd"/>
    <property type="match status" value="1"/>
</dbReference>
<reference evidence="8 9" key="1">
    <citation type="journal article" date="2019" name="Int. J. Syst. Evol. Microbiol.">
        <title>The Global Catalogue of Microorganisms (GCM) 10K type strain sequencing project: providing services to taxonomists for standard genome sequencing and annotation.</title>
        <authorList>
            <consortium name="The Broad Institute Genomics Platform"/>
            <consortium name="The Broad Institute Genome Sequencing Center for Infectious Disease"/>
            <person name="Wu L."/>
            <person name="Ma J."/>
        </authorList>
    </citation>
    <scope>NUCLEOTIDE SEQUENCE [LARGE SCALE GENOMIC DNA]</scope>
    <source>
        <strain evidence="8 9">JCM 15749</strain>
    </source>
</reference>
<feature type="binding site" evidence="5">
    <location>
        <begin position="212"/>
        <end position="214"/>
    </location>
    <ligand>
        <name>substrate</name>
    </ligand>
</feature>
<keyword evidence="3 5" id="KW-0288">FMN</keyword>
<dbReference type="InterPro" id="IPR000659">
    <property type="entry name" value="Pyridox_Oxase"/>
</dbReference>
<comment type="pathway">
    <text evidence="5">Cofactor metabolism; pyridoxal 5'-phosphate salvage; pyridoxal 5'-phosphate from pyridoxine 5'-phosphate: step 1/1.</text>
</comment>
<feature type="binding site" evidence="5">
    <location>
        <position position="148"/>
    </location>
    <ligand>
        <name>substrate</name>
    </ligand>
</feature>
<dbReference type="Proteomes" id="UP001501480">
    <property type="component" value="Unassembled WGS sequence"/>
</dbReference>
<feature type="binding site" evidence="5">
    <location>
        <begin position="82"/>
        <end position="87"/>
    </location>
    <ligand>
        <name>FMN</name>
        <dbReference type="ChEBI" id="CHEBI:58210"/>
    </ligand>
</feature>
<keyword evidence="9" id="KW-1185">Reference proteome</keyword>
<gene>
    <name evidence="5 8" type="primary">pdxH</name>
    <name evidence="8" type="ORF">GCM10009821_07630</name>
</gene>
<accession>A0ABN2VTX1</accession>
<feature type="binding site" evidence="5">
    <location>
        <position position="206"/>
    </location>
    <ligand>
        <name>FMN</name>
        <dbReference type="ChEBI" id="CHEBI:58210"/>
    </ligand>
</feature>
<dbReference type="NCBIfam" id="TIGR00558">
    <property type="entry name" value="pdxH"/>
    <property type="match status" value="1"/>
</dbReference>
<dbReference type="PROSITE" id="PS01064">
    <property type="entry name" value="PYRIDOX_OXIDASE"/>
    <property type="match status" value="1"/>
</dbReference>
<dbReference type="SUPFAM" id="SSF50475">
    <property type="entry name" value="FMN-binding split barrel"/>
    <property type="match status" value="1"/>
</dbReference>
<keyword evidence="2 5" id="KW-0285">Flavoprotein</keyword>
<feature type="binding site" evidence="5">
    <location>
        <position position="152"/>
    </location>
    <ligand>
        <name>substrate</name>
    </ligand>
</feature>
<evidence type="ECO:0000259" key="6">
    <source>
        <dbReference type="Pfam" id="PF01243"/>
    </source>
</evidence>
<protein>
    <recommendedName>
        <fullName evidence="5">Pyridoxine/pyridoxamine 5'-phosphate oxidase</fullName>
        <ecNumber evidence="5">1.4.3.5</ecNumber>
    </recommendedName>
    <alternativeName>
        <fullName evidence="5">PNP/PMP oxidase</fullName>
        <shortName evidence="5">PNPOx</shortName>
    </alternativeName>
    <alternativeName>
        <fullName evidence="5">Pyridoxal 5'-phosphate synthase</fullName>
    </alternativeName>
</protein>
<feature type="binding site" evidence="5">
    <location>
        <position position="104"/>
    </location>
    <ligand>
        <name>FMN</name>
        <dbReference type="ChEBI" id="CHEBI:58210"/>
    </ligand>
</feature>
<evidence type="ECO:0000256" key="2">
    <source>
        <dbReference type="ARBA" id="ARBA00022630"/>
    </source>
</evidence>
<evidence type="ECO:0000256" key="4">
    <source>
        <dbReference type="ARBA" id="ARBA00023002"/>
    </source>
</evidence>
<comment type="catalytic activity">
    <reaction evidence="5">
        <text>pyridoxamine 5'-phosphate + O2 + H2O = pyridoxal 5'-phosphate + H2O2 + NH4(+)</text>
        <dbReference type="Rhea" id="RHEA:15817"/>
        <dbReference type="ChEBI" id="CHEBI:15377"/>
        <dbReference type="ChEBI" id="CHEBI:15379"/>
        <dbReference type="ChEBI" id="CHEBI:16240"/>
        <dbReference type="ChEBI" id="CHEBI:28938"/>
        <dbReference type="ChEBI" id="CHEBI:58451"/>
        <dbReference type="ChEBI" id="CHEBI:597326"/>
        <dbReference type="EC" id="1.4.3.5"/>
    </reaction>
</comment>
<feature type="binding site" evidence="5">
    <location>
        <begin position="97"/>
        <end position="98"/>
    </location>
    <ligand>
        <name>FMN</name>
        <dbReference type="ChEBI" id="CHEBI:58210"/>
    </ligand>
</feature>
<comment type="subunit">
    <text evidence="5">Homodimer.</text>
</comment>
<dbReference type="PANTHER" id="PTHR10851">
    <property type="entry name" value="PYRIDOXINE-5-PHOSPHATE OXIDASE"/>
    <property type="match status" value="1"/>
</dbReference>
<dbReference type="Pfam" id="PF10590">
    <property type="entry name" value="PNP_phzG_C"/>
    <property type="match status" value="1"/>
</dbReference>
<comment type="catalytic activity">
    <reaction evidence="5">
        <text>pyridoxine 5'-phosphate + O2 = pyridoxal 5'-phosphate + H2O2</text>
        <dbReference type="Rhea" id="RHEA:15149"/>
        <dbReference type="ChEBI" id="CHEBI:15379"/>
        <dbReference type="ChEBI" id="CHEBI:16240"/>
        <dbReference type="ChEBI" id="CHEBI:58589"/>
        <dbReference type="ChEBI" id="CHEBI:597326"/>
        <dbReference type="EC" id="1.4.3.5"/>
    </reaction>
</comment>
<dbReference type="InterPro" id="IPR019740">
    <property type="entry name" value="Pyridox_Oxase_CS"/>
</dbReference>
<feature type="binding site" evidence="5">
    <location>
        <position position="126"/>
    </location>
    <ligand>
        <name>FMN</name>
        <dbReference type="ChEBI" id="CHEBI:58210"/>
    </ligand>
</feature>
<comment type="pathway">
    <text evidence="5">Cofactor metabolism; pyridoxal 5'-phosphate salvage; pyridoxal 5'-phosphate from pyridoxamine 5'-phosphate: step 1/1.</text>
</comment>
<proteinExistence type="inferred from homology"/>
<comment type="similarity">
    <text evidence="1 5">Belongs to the pyridoxamine 5'-phosphate oxidase family.</text>
</comment>
<evidence type="ECO:0000256" key="5">
    <source>
        <dbReference type="HAMAP-Rule" id="MF_01629"/>
    </source>
</evidence>
<name>A0ABN2VTX1_9ACTN</name>
<comment type="cofactor">
    <cofactor evidence="5">
        <name>FMN</name>
        <dbReference type="ChEBI" id="CHEBI:58210"/>
    </cofactor>
    <text evidence="5">Binds 1 FMN per subunit.</text>
</comment>
<dbReference type="PANTHER" id="PTHR10851:SF0">
    <property type="entry name" value="PYRIDOXINE-5'-PHOSPHATE OXIDASE"/>
    <property type="match status" value="1"/>
</dbReference>
<dbReference type="EC" id="1.4.3.5" evidence="5"/>
<comment type="caution">
    <text evidence="8">The sequence shown here is derived from an EMBL/GenBank/DDBJ whole genome shotgun (WGS) entry which is preliminary data.</text>
</comment>
<dbReference type="Gene3D" id="2.30.110.10">
    <property type="entry name" value="Electron Transport, Fmn-binding Protein, Chain A"/>
    <property type="match status" value="1"/>
</dbReference>
<dbReference type="InterPro" id="IPR011576">
    <property type="entry name" value="Pyridox_Oxase_N"/>
</dbReference>
<dbReference type="InterPro" id="IPR019576">
    <property type="entry name" value="Pyridoxamine_oxidase_dimer_C"/>
</dbReference>
<dbReference type="NCBIfam" id="NF004231">
    <property type="entry name" value="PRK05679.1"/>
    <property type="match status" value="1"/>
</dbReference>
<organism evidence="8 9">
    <name type="scientific">Aeromicrobium halocynthiae</name>
    <dbReference type="NCBI Taxonomy" id="560557"/>
    <lineage>
        <taxon>Bacteria</taxon>
        <taxon>Bacillati</taxon>
        <taxon>Actinomycetota</taxon>
        <taxon>Actinomycetes</taxon>
        <taxon>Propionibacteriales</taxon>
        <taxon>Nocardioidaceae</taxon>
        <taxon>Aeromicrobium</taxon>
    </lineage>
</organism>
<evidence type="ECO:0000313" key="9">
    <source>
        <dbReference type="Proteomes" id="UP001501480"/>
    </source>
</evidence>
<feature type="binding site" evidence="5">
    <location>
        <position position="87"/>
    </location>
    <ligand>
        <name>substrate</name>
    </ligand>
</feature>
<feature type="binding site" evidence="5">
    <location>
        <position position="144"/>
    </location>
    <ligand>
        <name>substrate</name>
    </ligand>
</feature>
<dbReference type="InterPro" id="IPR012349">
    <property type="entry name" value="Split_barrel_FMN-bd"/>
</dbReference>
<feature type="domain" description="Pyridoxamine 5'-phosphate oxidase N-terminal" evidence="6">
    <location>
        <begin position="55"/>
        <end position="179"/>
    </location>
</feature>
<feature type="domain" description="Pyridoxine 5'-phosphate oxidase dimerisation C-terminal" evidence="7">
    <location>
        <begin position="193"/>
        <end position="233"/>
    </location>
</feature>
<feature type="binding site" evidence="5">
    <location>
        <position position="103"/>
    </location>
    <ligand>
        <name>FMN</name>
        <dbReference type="ChEBI" id="CHEBI:58210"/>
    </ligand>
</feature>
<feature type="binding site" evidence="5">
    <location>
        <begin position="161"/>
        <end position="162"/>
    </location>
    <ligand>
        <name>FMN</name>
        <dbReference type="ChEBI" id="CHEBI:58210"/>
    </ligand>
</feature>
<dbReference type="Pfam" id="PF01243">
    <property type="entry name" value="PNPOx_N"/>
    <property type="match status" value="1"/>
</dbReference>
<comment type="function">
    <text evidence="5">Catalyzes the oxidation of either pyridoxine 5'-phosphate (PNP) or pyridoxamine 5'-phosphate (PMP) into pyridoxal 5'-phosphate (PLP).</text>
</comment>
<sequence length="233" mass="25585">MGGRRRPPAGPGALAYPGGMERADLATMRTEYATAGLDEHSAGDDPLALLERWLADAVAAGVHEPNAMAVATSTPDGRPSVRIVLLKGLDERGAVFYTNYTSRKGTELETNPRAAAVTLWHSLERQVRIEGAVTRLSDEESDAYFGSRPLGSRLGAVASPQSQVLDGREELERRLAEAERTAGPDGPTRPATWGGYRVALESVEFWQGRPSRLHDRIRFLRDGERWRRERLAP</sequence>
<evidence type="ECO:0000256" key="1">
    <source>
        <dbReference type="ARBA" id="ARBA00007301"/>
    </source>
</evidence>
<evidence type="ECO:0000313" key="8">
    <source>
        <dbReference type="EMBL" id="GAA2072078.1"/>
    </source>
</evidence>